<proteinExistence type="predicted"/>
<sequence>MSNKGVTQEDSQAVDREIAEIKEADIGLSIVMDDNPDIEKFVRENPDERRKIMARVQSAQYSGPFPLPTHLEHYERIYPGFTEKSFGQMEENAAREERIITTAQANEYNESKWNRNAAFGVVFLVLAAIVYLADRGHVAVPIALSGVCNCC</sequence>
<feature type="transmembrane region" description="Helical" evidence="1">
    <location>
        <begin position="116"/>
        <end position="133"/>
    </location>
</feature>
<keyword evidence="1" id="KW-1133">Transmembrane helix</keyword>
<comment type="caution">
    <text evidence="2">The sequence shown here is derived from an EMBL/GenBank/DDBJ whole genome shotgun (WGS) entry which is preliminary data.</text>
</comment>
<dbReference type="OrthoDB" id="7065798at2"/>
<organism evidence="2 3">
    <name type="scientific">Maribrevibacterium harenarium</name>
    <dbReference type="NCBI Taxonomy" id="2589817"/>
    <lineage>
        <taxon>Bacteria</taxon>
        <taxon>Pseudomonadati</taxon>
        <taxon>Pseudomonadota</taxon>
        <taxon>Gammaproteobacteria</taxon>
        <taxon>Oceanospirillales</taxon>
        <taxon>Oceanospirillaceae</taxon>
        <taxon>Maribrevibacterium</taxon>
    </lineage>
</organism>
<keyword evidence="1" id="KW-0472">Membrane</keyword>
<keyword evidence="1" id="KW-0812">Transmembrane</keyword>
<protein>
    <submittedName>
        <fullName evidence="2">Uncharacterized protein</fullName>
    </submittedName>
</protein>
<evidence type="ECO:0000313" key="2">
    <source>
        <dbReference type="EMBL" id="TPE45762.1"/>
    </source>
</evidence>
<evidence type="ECO:0000313" key="3">
    <source>
        <dbReference type="Proteomes" id="UP000315901"/>
    </source>
</evidence>
<dbReference type="Proteomes" id="UP000315901">
    <property type="component" value="Unassembled WGS sequence"/>
</dbReference>
<gene>
    <name evidence="2" type="ORF">FJM67_16215</name>
</gene>
<dbReference type="AlphaFoldDB" id="A0A501WAC8"/>
<evidence type="ECO:0000256" key="1">
    <source>
        <dbReference type="SAM" id="Phobius"/>
    </source>
</evidence>
<name>A0A501WAC8_9GAMM</name>
<dbReference type="EMBL" id="VFRR01000062">
    <property type="protein sequence ID" value="TPE45762.1"/>
    <property type="molecule type" value="Genomic_DNA"/>
</dbReference>
<reference evidence="2 3" key="1">
    <citation type="submission" date="2019-06" db="EMBL/GenBank/DDBJ databases">
        <title>A novel bacterium of genus Marinomonas, isolated from coastal sand.</title>
        <authorList>
            <person name="Huang H."/>
            <person name="Mo K."/>
            <person name="Hu Y."/>
        </authorList>
    </citation>
    <scope>NUCLEOTIDE SEQUENCE [LARGE SCALE GENOMIC DNA]</scope>
    <source>
        <strain evidence="2 3">HB171799</strain>
    </source>
</reference>
<dbReference type="RefSeq" id="WP_140591553.1">
    <property type="nucleotide sequence ID" value="NZ_VFRR01000062.1"/>
</dbReference>
<accession>A0A501WAC8</accession>
<keyword evidence="3" id="KW-1185">Reference proteome</keyword>